<dbReference type="Gene3D" id="1.20.120.530">
    <property type="entry name" value="GntR ligand-binding domain-like"/>
    <property type="match status" value="1"/>
</dbReference>
<keyword evidence="6" id="KW-1185">Reference proteome</keyword>
<dbReference type="EMBL" id="JABBNI010000047">
    <property type="protein sequence ID" value="NMM64572.1"/>
    <property type="molecule type" value="Genomic_DNA"/>
</dbReference>
<evidence type="ECO:0000256" key="1">
    <source>
        <dbReference type="ARBA" id="ARBA00023015"/>
    </source>
</evidence>
<dbReference type="GO" id="GO:0003677">
    <property type="term" value="F:DNA binding"/>
    <property type="evidence" value="ECO:0007669"/>
    <property type="project" value="UniProtKB-KW"/>
</dbReference>
<protein>
    <submittedName>
        <fullName evidence="5">FadR family transcriptional regulator</fullName>
    </submittedName>
</protein>
<dbReference type="Pfam" id="PF00392">
    <property type="entry name" value="GntR"/>
    <property type="match status" value="1"/>
</dbReference>
<dbReference type="Pfam" id="PF07729">
    <property type="entry name" value="FCD"/>
    <property type="match status" value="1"/>
</dbReference>
<dbReference type="Gene3D" id="1.10.10.10">
    <property type="entry name" value="Winged helix-like DNA-binding domain superfamily/Winged helix DNA-binding domain"/>
    <property type="match status" value="1"/>
</dbReference>
<dbReference type="PANTHER" id="PTHR43537:SF24">
    <property type="entry name" value="GLUCONATE OPERON TRANSCRIPTIONAL REPRESSOR"/>
    <property type="match status" value="1"/>
</dbReference>
<sequence>MSNLTATEQIIDYIKENILNGNFEINSKLPSERKIAEEFNISRIPVRQAIEKLCEEGILKAVTYSSPIVQGFKKVNLFDHNSPFDKEDIQELYVEALRTRQLIESEAAKSAAINASRNEIKLIRNAYLKSIDELHKLYMGLLKECNNADLQFHQEIIKASHSPLFIQYYKLISKTIFSNQYFGFKYRTSLKNMIEDHNKIMSAIEQRDSNSAYSSMYNHLEDVIQLLDTKQT</sequence>
<evidence type="ECO:0000256" key="3">
    <source>
        <dbReference type="ARBA" id="ARBA00023163"/>
    </source>
</evidence>
<evidence type="ECO:0000313" key="5">
    <source>
        <dbReference type="EMBL" id="NMM64572.1"/>
    </source>
</evidence>
<dbReference type="Proteomes" id="UP000537131">
    <property type="component" value="Unassembled WGS sequence"/>
</dbReference>
<gene>
    <name evidence="5" type="ORF">HBE96_18360</name>
</gene>
<name>A0A7Y0EK42_9CLOT</name>
<evidence type="ECO:0000259" key="4">
    <source>
        <dbReference type="PROSITE" id="PS50949"/>
    </source>
</evidence>
<dbReference type="RefSeq" id="WP_169299167.1">
    <property type="nucleotide sequence ID" value="NZ_JABBNI010000047.1"/>
</dbReference>
<comment type="caution">
    <text evidence="5">The sequence shown here is derived from an EMBL/GenBank/DDBJ whole genome shotgun (WGS) entry which is preliminary data.</text>
</comment>
<keyword evidence="2" id="KW-0238">DNA-binding</keyword>
<feature type="domain" description="HTH gntR-type" evidence="4">
    <location>
        <begin position="4"/>
        <end position="72"/>
    </location>
</feature>
<dbReference type="InterPro" id="IPR008920">
    <property type="entry name" value="TF_FadR/GntR_C"/>
</dbReference>
<reference evidence="5 6" key="1">
    <citation type="submission" date="2020-06" db="EMBL/GenBank/DDBJ databases">
        <title>Complete Genome Sequence of Clostridium muelleri sp. nov. P21T, an Acid-Alcohol Producing Acetogen Isolated from Old Hay.</title>
        <authorList>
            <person name="Duncan K.E."/>
            <person name="Tanner R.S."/>
        </authorList>
    </citation>
    <scope>NUCLEOTIDE SEQUENCE [LARGE SCALE GENOMIC DNA]</scope>
    <source>
        <strain evidence="5 6">P21</strain>
    </source>
</reference>
<dbReference type="PRINTS" id="PR00035">
    <property type="entry name" value="HTHGNTR"/>
</dbReference>
<dbReference type="AlphaFoldDB" id="A0A7Y0EK42"/>
<dbReference type="SUPFAM" id="SSF48008">
    <property type="entry name" value="GntR ligand-binding domain-like"/>
    <property type="match status" value="1"/>
</dbReference>
<keyword evidence="3" id="KW-0804">Transcription</keyword>
<organism evidence="5 6">
    <name type="scientific">Clostridium muellerianum</name>
    <dbReference type="NCBI Taxonomy" id="2716538"/>
    <lineage>
        <taxon>Bacteria</taxon>
        <taxon>Bacillati</taxon>
        <taxon>Bacillota</taxon>
        <taxon>Clostridia</taxon>
        <taxon>Eubacteriales</taxon>
        <taxon>Clostridiaceae</taxon>
        <taxon>Clostridium</taxon>
    </lineage>
</organism>
<dbReference type="InterPro" id="IPR011711">
    <property type="entry name" value="GntR_C"/>
</dbReference>
<dbReference type="SMART" id="SM00895">
    <property type="entry name" value="FCD"/>
    <property type="match status" value="1"/>
</dbReference>
<dbReference type="SMART" id="SM00345">
    <property type="entry name" value="HTH_GNTR"/>
    <property type="match status" value="1"/>
</dbReference>
<dbReference type="GO" id="GO:0003700">
    <property type="term" value="F:DNA-binding transcription factor activity"/>
    <property type="evidence" value="ECO:0007669"/>
    <property type="project" value="InterPro"/>
</dbReference>
<dbReference type="InterPro" id="IPR036390">
    <property type="entry name" value="WH_DNA-bd_sf"/>
</dbReference>
<keyword evidence="1" id="KW-0805">Transcription regulation</keyword>
<accession>A0A7Y0EK42</accession>
<dbReference type="PANTHER" id="PTHR43537">
    <property type="entry name" value="TRANSCRIPTIONAL REGULATOR, GNTR FAMILY"/>
    <property type="match status" value="1"/>
</dbReference>
<dbReference type="PROSITE" id="PS50949">
    <property type="entry name" value="HTH_GNTR"/>
    <property type="match status" value="1"/>
</dbReference>
<dbReference type="InterPro" id="IPR036388">
    <property type="entry name" value="WH-like_DNA-bd_sf"/>
</dbReference>
<dbReference type="InterPro" id="IPR000524">
    <property type="entry name" value="Tscrpt_reg_HTH_GntR"/>
</dbReference>
<evidence type="ECO:0000313" key="6">
    <source>
        <dbReference type="Proteomes" id="UP000537131"/>
    </source>
</evidence>
<evidence type="ECO:0000256" key="2">
    <source>
        <dbReference type="ARBA" id="ARBA00023125"/>
    </source>
</evidence>
<dbReference type="CDD" id="cd07377">
    <property type="entry name" value="WHTH_GntR"/>
    <property type="match status" value="1"/>
</dbReference>
<proteinExistence type="predicted"/>
<dbReference type="SUPFAM" id="SSF46785">
    <property type="entry name" value="Winged helix' DNA-binding domain"/>
    <property type="match status" value="1"/>
</dbReference>